<comment type="caution">
    <text evidence="3">The sequence shown here is derived from an EMBL/GenBank/DDBJ whole genome shotgun (WGS) entry which is preliminary data.</text>
</comment>
<evidence type="ECO:0000256" key="1">
    <source>
        <dbReference type="SAM" id="MobiDB-lite"/>
    </source>
</evidence>
<accession>A0A0F4GJT8</accession>
<feature type="signal peptide" evidence="2">
    <location>
        <begin position="1"/>
        <end position="21"/>
    </location>
</feature>
<reference evidence="3 4" key="1">
    <citation type="submission" date="2015-03" db="EMBL/GenBank/DDBJ databases">
        <title>RNA-seq based gene annotation and comparative genomics of four Zymoseptoria species reveal species-specific pathogenicity related genes and transposable element activity.</title>
        <authorList>
            <person name="Grandaubert J."/>
            <person name="Bhattacharyya A."/>
            <person name="Stukenbrock E.H."/>
        </authorList>
    </citation>
    <scope>NUCLEOTIDE SEQUENCE [LARGE SCALE GENOMIC DNA]</scope>
    <source>
        <strain evidence="3 4">Zb18110</strain>
    </source>
</reference>
<proteinExistence type="predicted"/>
<feature type="region of interest" description="Disordered" evidence="1">
    <location>
        <begin position="494"/>
        <end position="528"/>
    </location>
</feature>
<dbReference type="Proteomes" id="UP000033647">
    <property type="component" value="Unassembled WGS sequence"/>
</dbReference>
<feature type="chain" id="PRO_5002468489" evidence="2">
    <location>
        <begin position="22"/>
        <end position="1104"/>
    </location>
</feature>
<organism evidence="3 4">
    <name type="scientific">Zymoseptoria brevis</name>
    <dbReference type="NCBI Taxonomy" id="1047168"/>
    <lineage>
        <taxon>Eukaryota</taxon>
        <taxon>Fungi</taxon>
        <taxon>Dikarya</taxon>
        <taxon>Ascomycota</taxon>
        <taxon>Pezizomycotina</taxon>
        <taxon>Dothideomycetes</taxon>
        <taxon>Dothideomycetidae</taxon>
        <taxon>Mycosphaerellales</taxon>
        <taxon>Mycosphaerellaceae</taxon>
        <taxon>Zymoseptoria</taxon>
    </lineage>
</organism>
<dbReference type="OrthoDB" id="10334130at2759"/>
<dbReference type="AlphaFoldDB" id="A0A0F4GJT8"/>
<feature type="compositionally biased region" description="Basic and acidic residues" evidence="1">
    <location>
        <begin position="620"/>
        <end position="635"/>
    </location>
</feature>
<evidence type="ECO:0000313" key="3">
    <source>
        <dbReference type="EMBL" id="KJX96430.1"/>
    </source>
</evidence>
<evidence type="ECO:0000313" key="4">
    <source>
        <dbReference type="Proteomes" id="UP000033647"/>
    </source>
</evidence>
<feature type="compositionally biased region" description="Basic and acidic residues" evidence="1">
    <location>
        <begin position="582"/>
        <end position="607"/>
    </location>
</feature>
<protein>
    <submittedName>
        <fullName evidence="3">Uncharacterized protein</fullName>
    </submittedName>
</protein>
<feature type="region of interest" description="Disordered" evidence="1">
    <location>
        <begin position="559"/>
        <end position="783"/>
    </location>
</feature>
<gene>
    <name evidence="3" type="ORF">TI39_contig627g00007</name>
</gene>
<keyword evidence="2" id="KW-0732">Signal</keyword>
<dbReference type="STRING" id="1047168.A0A0F4GJT8"/>
<feature type="compositionally biased region" description="Pro residues" evidence="1">
    <location>
        <begin position="670"/>
        <end position="701"/>
    </location>
</feature>
<keyword evidence="4" id="KW-1185">Reference proteome</keyword>
<name>A0A0F4GJT8_9PEZI</name>
<feature type="compositionally biased region" description="Pro residues" evidence="1">
    <location>
        <begin position="737"/>
        <end position="780"/>
    </location>
</feature>
<evidence type="ECO:0000256" key="2">
    <source>
        <dbReference type="SAM" id="SignalP"/>
    </source>
</evidence>
<sequence length="1104" mass="118483">MKFHAFRGILCLLFTTTGTFGSPLSAVTTTKLGQLAAWISQEIPMGVDPNRRDATSEFTWNDQQNILYQLLFPFAERASLQPLENSVDASSRTLSDWDSYLALQGVADASVQKVVFAGRFSFDERCDDICFAQHVNVQGQKTALNAYLQALLISLGSDFAKGTYDTKTGQEIALLATMRDKSKVDGARMEAAIDKASKEHARPKKTRDADDAPAAGSGVFLESLLRDGACVSHEYLCAMQPAKLHKTAIFYRALSEVLEEHNFLRVALSRSMIGSQNVRGDIWQGIQIEKSLPQDWKSVADREIANFVEETQALAATADELDPDTEGMYYTEHYNGQGRIQHPTLLPDSNRTASMTPGLKAQGYRQFWSPTHGLRLSRQPQPGMLQSTSSGQWPGFVTSKQEKAKRSLAEISTVGTQVIEPTLSSLATVVRPTSYHSMAELRASMVVNKARRDAGIPNAGPHKHWPLDTRPGMFHPLDGPAAPGDGYGFRDNRVSGSDGSAVQARRELGTDVAKSSAGTSVDSAGNPVLRTQPVEGAAAHGVKDPIMLDTVTTPIADSTKLQIHNVKPEVPPSGQENTPSPPKEDVSPKPDGSPKEPPKDPSPEDPKPGTIDPATPPKEGPIEEPPKVPTPEDPRPGNIDPATPPKQGPIEEPPKVPSPEDPKPGNIDPATPPKQGPIEEPPSNAPPQPIDPDNDWPPPAPKQDGAPPTDNVEPQSDSKTPGKPDKPGVKPWKPQAPIRPPTVPDPILPPPPPPAPGGPLPAGPEQLPRPPPPPPPPAVEPPAADLMPLAKIEPAELVAPVHPGPVVEGEALIPKPFVVEELQAAVRPVSRIIKIEDAAAVAVRAGIITAVESVAWLSRGALAIAAVVEPWLGIVATGVLVGQTIYDAVEYLKDEPHCPRPSFFTSIWDSTAKTMKTLQQPCETPESSRGTLHARTPTITTIPAQFTASSALPAQKREPNTAVHLMTAAAMTAQKHHPSTATSLPIWHPTLLVPGMPESPASTCISPTKAPSPGYTTVLVPGFACPVMMPKECTTEYGKFMAMKLKLRTNPDSMVKPKYCRTGDLTGHHRADEEGCVPNFDSQACVDKWLEVPKGTKAVDIGTK</sequence>
<feature type="compositionally biased region" description="Basic and acidic residues" evidence="1">
    <location>
        <begin position="652"/>
        <end position="663"/>
    </location>
</feature>
<dbReference type="EMBL" id="LAFY01000619">
    <property type="protein sequence ID" value="KJX96430.1"/>
    <property type="molecule type" value="Genomic_DNA"/>
</dbReference>